<organism evidence="2 3">
    <name type="scientific">Mycena chlorophos</name>
    <name type="common">Agaric fungus</name>
    <name type="synonym">Agaricus chlorophos</name>
    <dbReference type="NCBI Taxonomy" id="658473"/>
    <lineage>
        <taxon>Eukaryota</taxon>
        <taxon>Fungi</taxon>
        <taxon>Dikarya</taxon>
        <taxon>Basidiomycota</taxon>
        <taxon>Agaricomycotina</taxon>
        <taxon>Agaricomycetes</taxon>
        <taxon>Agaricomycetidae</taxon>
        <taxon>Agaricales</taxon>
        <taxon>Marasmiineae</taxon>
        <taxon>Mycenaceae</taxon>
        <taxon>Mycena</taxon>
    </lineage>
</organism>
<keyword evidence="3" id="KW-1185">Reference proteome</keyword>
<evidence type="ECO:0000313" key="3">
    <source>
        <dbReference type="Proteomes" id="UP000815677"/>
    </source>
</evidence>
<reference evidence="2" key="1">
    <citation type="submission" date="2014-09" db="EMBL/GenBank/DDBJ databases">
        <title>Genome sequence of the luminous mushroom Mycena chlorophos for searching fungal bioluminescence genes.</title>
        <authorList>
            <person name="Tanaka Y."/>
            <person name="Kasuga D."/>
            <person name="Oba Y."/>
            <person name="Hase S."/>
            <person name="Sato K."/>
            <person name="Oba Y."/>
            <person name="Sakakibara Y."/>
        </authorList>
    </citation>
    <scope>NUCLEOTIDE SEQUENCE</scope>
</reference>
<gene>
    <name evidence="2" type="ORF">MCHLO_01173</name>
</gene>
<dbReference type="Proteomes" id="UP000815677">
    <property type="component" value="Unassembled WGS sequence"/>
</dbReference>
<feature type="region of interest" description="Disordered" evidence="1">
    <location>
        <begin position="1"/>
        <end position="49"/>
    </location>
</feature>
<protein>
    <submittedName>
        <fullName evidence="2">Uncharacterized protein</fullName>
    </submittedName>
</protein>
<evidence type="ECO:0000313" key="2">
    <source>
        <dbReference type="EMBL" id="GAT43497.1"/>
    </source>
</evidence>
<accession>A0ABQ0KXR9</accession>
<name>A0ABQ0KXR9_MYCCL</name>
<dbReference type="EMBL" id="DF839086">
    <property type="protein sequence ID" value="GAT43497.1"/>
    <property type="molecule type" value="Genomic_DNA"/>
</dbReference>
<evidence type="ECO:0000256" key="1">
    <source>
        <dbReference type="SAM" id="MobiDB-lite"/>
    </source>
</evidence>
<proteinExistence type="predicted"/>
<feature type="compositionally biased region" description="Basic and acidic residues" evidence="1">
    <location>
        <begin position="25"/>
        <end position="40"/>
    </location>
</feature>
<sequence length="126" mass="14090">MRAHDGESIVKTPVLVQKSHRGHEHQRVDEQLERRRDFNKEAAAAQPLAEDEDVIPASNLAGLRCEDVRNCSNLPRLLVYKHKSQPSRLCAYRDRLYPLGGVDLQLGDELTAACLPDSTGECAATW</sequence>